<proteinExistence type="predicted"/>
<feature type="region of interest" description="Disordered" evidence="1">
    <location>
        <begin position="386"/>
        <end position="470"/>
    </location>
</feature>
<feature type="region of interest" description="Disordered" evidence="1">
    <location>
        <begin position="1"/>
        <end position="45"/>
    </location>
</feature>
<dbReference type="AlphaFoldDB" id="A0AA43ZL02"/>
<sequence length="470" mass="52975">MPPRFTFGNDPTNEQTKQQQFKIDPSSVPAFTPMGEKGSKPKSDEISLEKAQLYVNKHFPQTVQGPTREQTDGLEKLAQDRAALDKGQTADKSKATADDLDQKKRDDMAFHQGQLEALQDYHRAPEGVKFMDVNADRESEYRAWERGQATIHKAVIEERWAKDTNIQNVASNEPMTLPTDTLSKQGDRATVTTYTADGEALHNSYRLEKDRVVHTQPNGYEKTMTVAESRAHQADRQADVTRNTANALEGMKADPKLSFRQGEYTFSVTKDKVVRTDLDGNTATMPLAKFEENMRHRQEQAAATQKQAHRDLKADNKERAEIKDTLEKRSGRGEKAEVVTYDKERNPTKWTLDQQGELRGEKVARSTDLNKETERFKAKIEAHEDAKAFNGQKTVVGRLREKEADQGQGATVKNPHNGDVYRLSEDGKKLHCEDKNGKAKGEPVDAEQSHKNQTALNSAKVAEQEKERAK</sequence>
<keyword evidence="3" id="KW-1185">Reference proteome</keyword>
<accession>A0AA43ZL02</accession>
<feature type="region of interest" description="Disordered" evidence="1">
    <location>
        <begin position="296"/>
        <end position="370"/>
    </location>
</feature>
<comment type="caution">
    <text evidence="2">The sequence shown here is derived from an EMBL/GenBank/DDBJ whole genome shotgun (WGS) entry which is preliminary data.</text>
</comment>
<feature type="compositionally biased region" description="Basic and acidic residues" evidence="1">
    <location>
        <begin position="422"/>
        <end position="450"/>
    </location>
</feature>
<feature type="compositionally biased region" description="Polar residues" evidence="1">
    <location>
        <begin position="9"/>
        <end position="21"/>
    </location>
</feature>
<feature type="compositionally biased region" description="Basic and acidic residues" evidence="1">
    <location>
        <begin position="356"/>
        <end position="370"/>
    </location>
</feature>
<feature type="region of interest" description="Disordered" evidence="1">
    <location>
        <begin position="83"/>
        <end position="106"/>
    </location>
</feature>
<feature type="compositionally biased region" description="Basic and acidic residues" evidence="1">
    <location>
        <begin position="308"/>
        <end position="347"/>
    </location>
</feature>
<evidence type="ECO:0000313" key="2">
    <source>
        <dbReference type="EMBL" id="NHT78926.1"/>
    </source>
</evidence>
<gene>
    <name evidence="2" type="ORF">G8E10_24820</name>
</gene>
<protein>
    <recommendedName>
        <fullName evidence="4">DUF3945 domain-containing protein</fullName>
    </recommendedName>
</protein>
<evidence type="ECO:0000256" key="1">
    <source>
        <dbReference type="SAM" id="MobiDB-lite"/>
    </source>
</evidence>
<dbReference type="RefSeq" id="WP_167131063.1">
    <property type="nucleotide sequence ID" value="NZ_JAANCM010000023.1"/>
</dbReference>
<evidence type="ECO:0000313" key="3">
    <source>
        <dbReference type="Proteomes" id="UP001155840"/>
    </source>
</evidence>
<dbReference type="EMBL" id="JAANCM010000023">
    <property type="protein sequence ID" value="NHT78926.1"/>
    <property type="molecule type" value="Genomic_DNA"/>
</dbReference>
<evidence type="ECO:0008006" key="4">
    <source>
        <dbReference type="Google" id="ProtNLM"/>
    </source>
</evidence>
<dbReference type="Proteomes" id="UP001155840">
    <property type="component" value="Unassembled WGS sequence"/>
</dbReference>
<organism evidence="2 3">
    <name type="scientific">Ferranicluibacter rubi</name>
    <dbReference type="NCBI Taxonomy" id="2715133"/>
    <lineage>
        <taxon>Bacteria</taxon>
        <taxon>Pseudomonadati</taxon>
        <taxon>Pseudomonadota</taxon>
        <taxon>Alphaproteobacteria</taxon>
        <taxon>Hyphomicrobiales</taxon>
        <taxon>Rhizobiaceae</taxon>
        <taxon>Ferranicluibacter</taxon>
    </lineage>
</organism>
<name>A0AA43ZL02_9HYPH</name>
<reference evidence="2" key="1">
    <citation type="submission" date="2020-03" db="EMBL/GenBank/DDBJ databases">
        <title>Ferranicluibacter endophyticum gen. nov., sp. nov., a new genus isolated from Rubus ulmifolius Schott. stem.</title>
        <authorList>
            <person name="Roca-Couso R."/>
            <person name="Flores-Felix J.D."/>
            <person name="Igual J.M."/>
            <person name="Rivas R."/>
        </authorList>
    </citation>
    <scope>NUCLEOTIDE SEQUENCE</scope>
    <source>
        <strain evidence="2">CRRU44</strain>
    </source>
</reference>